<feature type="region of interest" description="Disordered" evidence="11">
    <location>
        <begin position="370"/>
        <end position="389"/>
    </location>
</feature>
<evidence type="ECO:0000256" key="1">
    <source>
        <dbReference type="ARBA" id="ARBA00004123"/>
    </source>
</evidence>
<dbReference type="InterPro" id="IPR013150">
    <property type="entry name" value="TFIIB_cyclin"/>
</dbReference>
<dbReference type="Pfam" id="PF00382">
    <property type="entry name" value="TFIIB"/>
    <property type="match status" value="2"/>
</dbReference>
<dbReference type="SUPFAM" id="SSF47954">
    <property type="entry name" value="Cyclin-like"/>
    <property type="match status" value="2"/>
</dbReference>
<feature type="region of interest" description="Disordered" evidence="11">
    <location>
        <begin position="560"/>
        <end position="588"/>
    </location>
</feature>
<keyword evidence="6" id="KW-0805">Transcription regulation</keyword>
<evidence type="ECO:0000313" key="17">
    <source>
        <dbReference type="Proteomes" id="UP000663829"/>
    </source>
</evidence>
<keyword evidence="3" id="KW-0479">Metal-binding</keyword>
<dbReference type="InterPro" id="IPR011665">
    <property type="entry name" value="BRF1_TBP-bd_dom"/>
</dbReference>
<dbReference type="Proteomes" id="UP000682733">
    <property type="component" value="Unassembled WGS sequence"/>
</dbReference>
<sequence>MSSKVCKCGCSEIDTDRAQGVSVCTRCGEVIEDSLIVNETEVQDIGGGLHIIGSWVGSDDVRAASTGMMGYANIRESRQITLHKARRGLMDISSNMHMNQHCTDAAFKIYKMALDRGLSKGNKSSHLLASCLYIICRTEGTQHILLDFCDLVEADISVLGRIYMRLARELCINVPHTDPSLLIPRYAAKLDFGDKTNAVSNTASRIVQRMKRDWLAIGRRSSGLCGSALLFAARMHNFNRTIQEIVDVVKISKATIMRRLQEFENTPTAQLSIDEFQTIELEEEQDPPAFVKSKKTTKLTQQDEMINIEMIEKEIIETQKEIDEQLEKLRKPRGWLAKFSKFQELEKTVLMTEEDDLIKKVLSNSKLRGRKRKDTSSINEEDEQDQLADETLEEVADIPLNENDSKWAQDYLEQEQTKLILLLLKDDEEKKIDGEDTTTVETEDNNNKDLFKLLRPTLETLGIDNSSSQPNCESTIDISSAPKTPVTTNANCDVVLDFPEWQPSIDLTQDELDITGIDDSEIDDMILTRDETKLKLKSWLRENKNWFLEEKRRERNKELLEQKQNSALGGLSHKKKRKKKTTNDHKTTSTMVDNQQIAGYNSMTPAGAAAAAIAALEAEKTATDKRSSKINYDVLKRLASKKEMSKMEVS</sequence>
<dbReference type="SUPFAM" id="SSF57783">
    <property type="entry name" value="Zinc beta-ribbon"/>
    <property type="match status" value="1"/>
</dbReference>
<evidence type="ECO:0000313" key="14">
    <source>
        <dbReference type="EMBL" id="CAF0883715.1"/>
    </source>
</evidence>
<dbReference type="AlphaFoldDB" id="A0A813X2K1"/>
<evidence type="ECO:0000256" key="11">
    <source>
        <dbReference type="SAM" id="MobiDB-lite"/>
    </source>
</evidence>
<dbReference type="PRINTS" id="PR00685">
    <property type="entry name" value="TIFACTORIIB"/>
</dbReference>
<dbReference type="GO" id="GO:0008270">
    <property type="term" value="F:zinc ion binding"/>
    <property type="evidence" value="ECO:0007669"/>
    <property type="project" value="UniProtKB-KW"/>
</dbReference>
<evidence type="ECO:0000256" key="5">
    <source>
        <dbReference type="ARBA" id="ARBA00022833"/>
    </source>
</evidence>
<feature type="domain" description="Cyclin-like" evidence="12">
    <location>
        <begin position="181"/>
        <end position="265"/>
    </location>
</feature>
<protein>
    <recommendedName>
        <fullName evidence="10">B-related factor 1</fullName>
    </recommendedName>
</protein>
<organism evidence="13 17">
    <name type="scientific">Didymodactylos carnosus</name>
    <dbReference type="NCBI Taxonomy" id="1234261"/>
    <lineage>
        <taxon>Eukaryota</taxon>
        <taxon>Metazoa</taxon>
        <taxon>Spiralia</taxon>
        <taxon>Gnathifera</taxon>
        <taxon>Rotifera</taxon>
        <taxon>Eurotatoria</taxon>
        <taxon>Bdelloidea</taxon>
        <taxon>Philodinida</taxon>
        <taxon>Philodinidae</taxon>
        <taxon>Didymodactylos</taxon>
    </lineage>
</organism>
<keyword evidence="8" id="KW-0804">Transcription</keyword>
<evidence type="ECO:0000256" key="6">
    <source>
        <dbReference type="ARBA" id="ARBA00023015"/>
    </source>
</evidence>
<dbReference type="Gene3D" id="1.10.472.10">
    <property type="entry name" value="Cyclin-like"/>
    <property type="match status" value="2"/>
</dbReference>
<evidence type="ECO:0000256" key="4">
    <source>
        <dbReference type="ARBA" id="ARBA00022771"/>
    </source>
</evidence>
<dbReference type="InterPro" id="IPR036915">
    <property type="entry name" value="Cyclin-like_sf"/>
</dbReference>
<evidence type="ECO:0000313" key="15">
    <source>
        <dbReference type="EMBL" id="CAF3653089.1"/>
    </source>
</evidence>
<dbReference type="GO" id="GO:0017025">
    <property type="term" value="F:TBP-class protein binding"/>
    <property type="evidence" value="ECO:0007669"/>
    <property type="project" value="InterPro"/>
</dbReference>
<comment type="caution">
    <text evidence="13">The sequence shown here is derived from an EMBL/GenBank/DDBJ whole genome shotgun (WGS) entry which is preliminary data.</text>
</comment>
<proteinExistence type="inferred from homology"/>
<dbReference type="Gene3D" id="1.20.5.650">
    <property type="entry name" value="Single helix bin"/>
    <property type="match status" value="1"/>
</dbReference>
<dbReference type="FunFam" id="1.10.472.10:FF:000002">
    <property type="entry name" value="Transcription factor IIIB 90 kDa subunit"/>
    <property type="match status" value="1"/>
</dbReference>
<evidence type="ECO:0000256" key="10">
    <source>
        <dbReference type="ARBA" id="ARBA00031009"/>
    </source>
</evidence>
<dbReference type="OrthoDB" id="511529at2759"/>
<dbReference type="GO" id="GO:0070897">
    <property type="term" value="P:transcription preinitiation complex assembly"/>
    <property type="evidence" value="ECO:0007669"/>
    <property type="project" value="InterPro"/>
</dbReference>
<dbReference type="PANTHER" id="PTHR11618:SF4">
    <property type="entry name" value="TRANSCRIPTION FACTOR IIIB 90 KDA SUBUNIT"/>
    <property type="match status" value="1"/>
</dbReference>
<dbReference type="EMBL" id="CAJOBC010001072">
    <property type="protein sequence ID" value="CAF3653089.1"/>
    <property type="molecule type" value="Genomic_DNA"/>
</dbReference>
<accession>A0A813X2K1</accession>
<dbReference type="EMBL" id="CAJOBA010002995">
    <property type="protein sequence ID" value="CAF3667040.1"/>
    <property type="molecule type" value="Genomic_DNA"/>
</dbReference>
<evidence type="ECO:0000256" key="8">
    <source>
        <dbReference type="ARBA" id="ARBA00023163"/>
    </source>
</evidence>
<evidence type="ECO:0000313" key="13">
    <source>
        <dbReference type="EMBL" id="CAF0865596.1"/>
    </source>
</evidence>
<evidence type="ECO:0000256" key="9">
    <source>
        <dbReference type="ARBA" id="ARBA00023242"/>
    </source>
</evidence>
<keyword evidence="4" id="KW-0863">Zinc-finger</keyword>
<keyword evidence="9" id="KW-0539">Nucleus</keyword>
<evidence type="ECO:0000313" key="16">
    <source>
        <dbReference type="EMBL" id="CAF3667040.1"/>
    </source>
</evidence>
<reference evidence="13" key="1">
    <citation type="submission" date="2021-02" db="EMBL/GenBank/DDBJ databases">
        <authorList>
            <person name="Nowell W R."/>
        </authorList>
    </citation>
    <scope>NUCLEOTIDE SEQUENCE</scope>
</reference>
<dbReference type="Proteomes" id="UP000681722">
    <property type="component" value="Unassembled WGS sequence"/>
</dbReference>
<dbReference type="Proteomes" id="UP000663829">
    <property type="component" value="Unassembled WGS sequence"/>
</dbReference>
<dbReference type="PANTHER" id="PTHR11618">
    <property type="entry name" value="TRANSCRIPTION INITIATION FACTOR IIB-RELATED"/>
    <property type="match status" value="1"/>
</dbReference>
<evidence type="ECO:0000256" key="2">
    <source>
        <dbReference type="ARBA" id="ARBA00010857"/>
    </source>
</evidence>
<dbReference type="SMART" id="SM00385">
    <property type="entry name" value="CYCLIN"/>
    <property type="match status" value="2"/>
</dbReference>
<dbReference type="EMBL" id="CAJNOQ010001072">
    <property type="protein sequence ID" value="CAF0865596.1"/>
    <property type="molecule type" value="Genomic_DNA"/>
</dbReference>
<feature type="compositionally biased region" description="Acidic residues" evidence="11">
    <location>
        <begin position="379"/>
        <end position="389"/>
    </location>
</feature>
<dbReference type="CDD" id="cd20553">
    <property type="entry name" value="CYCLIN_TFIIIB90_rpt1"/>
    <property type="match status" value="1"/>
</dbReference>
<dbReference type="EMBL" id="CAJNOK010002994">
    <property type="protein sequence ID" value="CAF0883715.1"/>
    <property type="molecule type" value="Genomic_DNA"/>
</dbReference>
<feature type="domain" description="Cyclin-like" evidence="12">
    <location>
        <begin position="87"/>
        <end position="168"/>
    </location>
</feature>
<dbReference type="FunFam" id="1.10.472.10:FF:000007">
    <property type="entry name" value="Transcription factor IIIB 90 kDa subunit"/>
    <property type="match status" value="1"/>
</dbReference>
<comment type="similarity">
    <text evidence="2">Belongs to the TFIIB family.</text>
</comment>
<dbReference type="Proteomes" id="UP000677228">
    <property type="component" value="Unassembled WGS sequence"/>
</dbReference>
<evidence type="ECO:0000256" key="3">
    <source>
        <dbReference type="ARBA" id="ARBA00022723"/>
    </source>
</evidence>
<keyword evidence="5" id="KW-0862">Zinc</keyword>
<dbReference type="InterPro" id="IPR013763">
    <property type="entry name" value="Cyclin-like_dom"/>
</dbReference>
<dbReference type="GO" id="GO:0001006">
    <property type="term" value="F:RNA polymerase III type 3 promoter sequence-specific DNA binding"/>
    <property type="evidence" value="ECO:0007669"/>
    <property type="project" value="TreeGrafter"/>
</dbReference>
<name>A0A813X2K1_9BILA</name>
<gene>
    <name evidence="13" type="ORF">GPM918_LOCUS6820</name>
    <name evidence="14" type="ORF">OVA965_LOCUS8757</name>
    <name evidence="15" type="ORF">SRO942_LOCUS6820</name>
    <name evidence="16" type="ORF">TMI583_LOCUS8753</name>
</gene>
<dbReference type="InterPro" id="IPR000812">
    <property type="entry name" value="TFIIB"/>
</dbReference>
<dbReference type="GO" id="GO:0000126">
    <property type="term" value="C:transcription factor TFIIIB complex"/>
    <property type="evidence" value="ECO:0007669"/>
    <property type="project" value="TreeGrafter"/>
</dbReference>
<keyword evidence="7" id="KW-0010">Activator</keyword>
<evidence type="ECO:0000256" key="7">
    <source>
        <dbReference type="ARBA" id="ARBA00023159"/>
    </source>
</evidence>
<dbReference type="GO" id="GO:0097550">
    <property type="term" value="C:transcription preinitiation complex"/>
    <property type="evidence" value="ECO:0007669"/>
    <property type="project" value="TreeGrafter"/>
</dbReference>
<dbReference type="GO" id="GO:0000995">
    <property type="term" value="F:RNA polymerase III general transcription initiation factor activity"/>
    <property type="evidence" value="ECO:0007669"/>
    <property type="project" value="TreeGrafter"/>
</dbReference>
<dbReference type="CDD" id="cd20554">
    <property type="entry name" value="CYCLIN_TFIIIB90_rpt2"/>
    <property type="match status" value="1"/>
</dbReference>
<evidence type="ECO:0000259" key="12">
    <source>
        <dbReference type="SMART" id="SM00385"/>
    </source>
</evidence>
<keyword evidence="17" id="KW-1185">Reference proteome</keyword>
<comment type="subcellular location">
    <subcellularLocation>
        <location evidence="1">Nucleus</location>
    </subcellularLocation>
</comment>
<dbReference type="GO" id="GO:0005634">
    <property type="term" value="C:nucleus"/>
    <property type="evidence" value="ECO:0007669"/>
    <property type="project" value="UniProtKB-SubCell"/>
</dbReference>
<dbReference type="Pfam" id="PF07741">
    <property type="entry name" value="BRF1"/>
    <property type="match status" value="1"/>
</dbReference>